<feature type="compositionally biased region" description="Polar residues" evidence="1">
    <location>
        <begin position="154"/>
        <end position="168"/>
    </location>
</feature>
<protein>
    <recommendedName>
        <fullName evidence="4">Lipoprotein</fullName>
    </recommendedName>
</protein>
<dbReference type="EMBL" id="CP043494">
    <property type="protein sequence ID" value="WNG50836.1"/>
    <property type="molecule type" value="Genomic_DNA"/>
</dbReference>
<dbReference type="RefSeq" id="WP_395810409.1">
    <property type="nucleotide sequence ID" value="NZ_CP043494.1"/>
</dbReference>
<feature type="region of interest" description="Disordered" evidence="1">
    <location>
        <begin position="45"/>
        <end position="105"/>
    </location>
</feature>
<evidence type="ECO:0008006" key="4">
    <source>
        <dbReference type="Google" id="ProtNLM"/>
    </source>
</evidence>
<name>A0ABY9X620_9BACT</name>
<evidence type="ECO:0000313" key="2">
    <source>
        <dbReference type="EMBL" id="WNG50836.1"/>
    </source>
</evidence>
<keyword evidence="3" id="KW-1185">Reference proteome</keyword>
<feature type="compositionally biased region" description="Polar residues" evidence="1">
    <location>
        <begin position="188"/>
        <end position="201"/>
    </location>
</feature>
<feature type="compositionally biased region" description="Polar residues" evidence="1">
    <location>
        <begin position="57"/>
        <end position="67"/>
    </location>
</feature>
<feature type="compositionally biased region" description="Polar residues" evidence="1">
    <location>
        <begin position="89"/>
        <end position="103"/>
    </location>
</feature>
<organism evidence="2 3">
    <name type="scientific">Archangium minus</name>
    <dbReference type="NCBI Taxonomy" id="83450"/>
    <lineage>
        <taxon>Bacteria</taxon>
        <taxon>Pseudomonadati</taxon>
        <taxon>Myxococcota</taxon>
        <taxon>Myxococcia</taxon>
        <taxon>Myxococcales</taxon>
        <taxon>Cystobacterineae</taxon>
        <taxon>Archangiaceae</taxon>
        <taxon>Archangium</taxon>
    </lineage>
</organism>
<proteinExistence type="predicted"/>
<feature type="region of interest" description="Disordered" evidence="1">
    <location>
        <begin position="154"/>
        <end position="201"/>
    </location>
</feature>
<dbReference type="Proteomes" id="UP001611383">
    <property type="component" value="Chromosome"/>
</dbReference>
<reference evidence="2 3" key="1">
    <citation type="submission" date="2019-08" db="EMBL/GenBank/DDBJ databases">
        <title>Archangium and Cystobacter genomes.</title>
        <authorList>
            <person name="Chen I.-C.K."/>
            <person name="Wielgoss S."/>
        </authorList>
    </citation>
    <scope>NUCLEOTIDE SEQUENCE [LARGE SCALE GENOMIC DNA]</scope>
    <source>
        <strain evidence="2 3">Cbm 6</strain>
    </source>
</reference>
<gene>
    <name evidence="2" type="ORF">F0U60_46965</name>
</gene>
<feature type="compositionally biased region" description="Basic and acidic residues" evidence="1">
    <location>
        <begin position="68"/>
        <end position="79"/>
    </location>
</feature>
<accession>A0ABY9X620</accession>
<evidence type="ECO:0000256" key="1">
    <source>
        <dbReference type="SAM" id="MobiDB-lite"/>
    </source>
</evidence>
<sequence length="201" mass="20831">MSKRGVKLGVVGVLATGALLTGCTRDGYSEGRTGSLSAQEDYYADQAQEETGKAHSNLDSSASLFETNEQKREANDPERGTGGAGDASPASQLANPQRIQAQGDQWLRQDFRVPYPPPEYSALMAMPLGTGKPLRAGPNGAWVQGTYAVELGSGTASSIAPSSGSLQPQEPAVGTQAPAQRPPVEEGASSTPGQKGENLSQ</sequence>
<dbReference type="PROSITE" id="PS51257">
    <property type="entry name" value="PROKAR_LIPOPROTEIN"/>
    <property type="match status" value="1"/>
</dbReference>
<evidence type="ECO:0000313" key="3">
    <source>
        <dbReference type="Proteomes" id="UP001611383"/>
    </source>
</evidence>